<dbReference type="EMBL" id="UINC01042373">
    <property type="protein sequence ID" value="SVB44923.1"/>
    <property type="molecule type" value="Genomic_DNA"/>
</dbReference>
<evidence type="ECO:0000313" key="1">
    <source>
        <dbReference type="EMBL" id="SVB44923.1"/>
    </source>
</evidence>
<dbReference type="AlphaFoldDB" id="A0A382E4P1"/>
<gene>
    <name evidence="1" type="ORF">METZ01_LOCUS197777</name>
</gene>
<protein>
    <submittedName>
        <fullName evidence="1">Uncharacterized protein</fullName>
    </submittedName>
</protein>
<name>A0A382E4P1_9ZZZZ</name>
<reference evidence="1" key="1">
    <citation type="submission" date="2018-05" db="EMBL/GenBank/DDBJ databases">
        <authorList>
            <person name="Lanie J.A."/>
            <person name="Ng W.-L."/>
            <person name="Kazmierczak K.M."/>
            <person name="Andrzejewski T.M."/>
            <person name="Davidsen T.M."/>
            <person name="Wayne K.J."/>
            <person name="Tettelin H."/>
            <person name="Glass J.I."/>
            <person name="Rusch D."/>
            <person name="Podicherti R."/>
            <person name="Tsui H.-C.T."/>
            <person name="Winkler M.E."/>
        </authorList>
    </citation>
    <scope>NUCLEOTIDE SEQUENCE</scope>
</reference>
<sequence>MTGCVTEKEVIYKKIYFADTNGVTTTIYYPNSFEKDMRIKFVDDERWKYVASKTIPDDGVAKEMKLLPTDLSMDNPHPYILNQKQWAEDYHKEHPECSYGY</sequence>
<proteinExistence type="predicted"/>
<accession>A0A382E4P1</accession>
<organism evidence="1">
    <name type="scientific">marine metagenome</name>
    <dbReference type="NCBI Taxonomy" id="408172"/>
    <lineage>
        <taxon>unclassified sequences</taxon>
        <taxon>metagenomes</taxon>
        <taxon>ecological metagenomes</taxon>
    </lineage>
</organism>